<reference evidence="6 7" key="1">
    <citation type="journal article" date="2019" name="Nat. Ecol. Evol.">
        <title>Megaphylogeny resolves global patterns of mushroom evolution.</title>
        <authorList>
            <person name="Varga T."/>
            <person name="Krizsan K."/>
            <person name="Foldi C."/>
            <person name="Dima B."/>
            <person name="Sanchez-Garcia M."/>
            <person name="Sanchez-Ramirez S."/>
            <person name="Szollosi G.J."/>
            <person name="Szarkandi J.G."/>
            <person name="Papp V."/>
            <person name="Albert L."/>
            <person name="Andreopoulos W."/>
            <person name="Angelini C."/>
            <person name="Antonin V."/>
            <person name="Barry K.W."/>
            <person name="Bougher N.L."/>
            <person name="Buchanan P."/>
            <person name="Buyck B."/>
            <person name="Bense V."/>
            <person name="Catcheside P."/>
            <person name="Chovatia M."/>
            <person name="Cooper J."/>
            <person name="Damon W."/>
            <person name="Desjardin D."/>
            <person name="Finy P."/>
            <person name="Geml J."/>
            <person name="Haridas S."/>
            <person name="Hughes K."/>
            <person name="Justo A."/>
            <person name="Karasinski D."/>
            <person name="Kautmanova I."/>
            <person name="Kiss B."/>
            <person name="Kocsube S."/>
            <person name="Kotiranta H."/>
            <person name="LaButti K.M."/>
            <person name="Lechner B.E."/>
            <person name="Liimatainen K."/>
            <person name="Lipzen A."/>
            <person name="Lukacs Z."/>
            <person name="Mihaltcheva S."/>
            <person name="Morgado L.N."/>
            <person name="Niskanen T."/>
            <person name="Noordeloos M.E."/>
            <person name="Ohm R.A."/>
            <person name="Ortiz-Santana B."/>
            <person name="Ovrebo C."/>
            <person name="Racz N."/>
            <person name="Riley R."/>
            <person name="Savchenko A."/>
            <person name="Shiryaev A."/>
            <person name="Soop K."/>
            <person name="Spirin V."/>
            <person name="Szebenyi C."/>
            <person name="Tomsovsky M."/>
            <person name="Tulloss R.E."/>
            <person name="Uehling J."/>
            <person name="Grigoriev I.V."/>
            <person name="Vagvolgyi C."/>
            <person name="Papp T."/>
            <person name="Martin F.M."/>
            <person name="Miettinen O."/>
            <person name="Hibbett D.S."/>
            <person name="Nagy L.G."/>
        </authorList>
    </citation>
    <scope>NUCLEOTIDE SEQUENCE [LARGE SCALE GENOMIC DNA]</scope>
    <source>
        <strain evidence="6 7">OMC1185</strain>
    </source>
</reference>
<evidence type="ECO:0000313" key="6">
    <source>
        <dbReference type="EMBL" id="TFK52748.1"/>
    </source>
</evidence>
<keyword evidence="1 4" id="KW-0732">Signal</keyword>
<sequence length="468" mass="51007">MSPNIFVFFSLLAILFVRPVLSITSYANDFIDPAYIIAKSFNTTTDKAQGTVIDWANNLNLDGPWSVVNKTATPPSGDKHDYMSWAPYSWPDCSSVGNTTALSDEEVWTTCPYVTRDGEFNPDVGLVTDSNAFQAMSDAVLYSALAWVLGNQTAYATTAAMQIRTWFLDTATAMNPNLDYGQMKRGPTGQTGAHTGVLDLKCMTKVANAILILRDSGSTEWTSELDSQMVEWTKKYISWLQTASIAQEEGSADNNHGTFYYNQLASLQILANDKNGAYQTIKTYFEKQYLSQIDAQGDQPLESARTRPFHYRAYNLAAMITNARLGTYIGFNAWTLPTSAGSTIQTAADHAMSLSAASEQESELYPVVAAVGAVYGDPDNKYAGYLKQREYNYAIQPYFLWNQPLSDSGYTRTTGGKASASATTTTHKSGATHKSSASDTSGDVALTHGRTVFQAGIVAILAVSAFVL</sequence>
<proteinExistence type="predicted"/>
<feature type="compositionally biased region" description="Low complexity" evidence="3">
    <location>
        <begin position="413"/>
        <end position="435"/>
    </location>
</feature>
<keyword evidence="7" id="KW-1185">Reference proteome</keyword>
<feature type="domain" description="Alginate lyase" evidence="5">
    <location>
        <begin position="66"/>
        <end position="354"/>
    </location>
</feature>
<dbReference type="STRING" id="5364.A0A5C3N9V7"/>
<feature type="region of interest" description="Disordered" evidence="3">
    <location>
        <begin position="412"/>
        <end position="441"/>
    </location>
</feature>
<keyword evidence="2 6" id="KW-0456">Lyase</keyword>
<evidence type="ECO:0000313" key="7">
    <source>
        <dbReference type="Proteomes" id="UP000305948"/>
    </source>
</evidence>
<feature type="signal peptide" evidence="4">
    <location>
        <begin position="1"/>
        <end position="22"/>
    </location>
</feature>
<dbReference type="EMBL" id="ML213508">
    <property type="protein sequence ID" value="TFK52748.1"/>
    <property type="molecule type" value="Genomic_DNA"/>
</dbReference>
<dbReference type="OrthoDB" id="63533at2759"/>
<evidence type="ECO:0000256" key="4">
    <source>
        <dbReference type="SAM" id="SignalP"/>
    </source>
</evidence>
<dbReference type="AlphaFoldDB" id="A0A5C3N9V7"/>
<name>A0A5C3N9V7_9AGAM</name>
<dbReference type="InterPro" id="IPR008397">
    <property type="entry name" value="Alginate_lyase_dom"/>
</dbReference>
<feature type="chain" id="PRO_5023124716" evidence="4">
    <location>
        <begin position="23"/>
        <end position="468"/>
    </location>
</feature>
<dbReference type="GO" id="GO:0042597">
    <property type="term" value="C:periplasmic space"/>
    <property type="evidence" value="ECO:0007669"/>
    <property type="project" value="InterPro"/>
</dbReference>
<dbReference type="GO" id="GO:0016829">
    <property type="term" value="F:lyase activity"/>
    <property type="evidence" value="ECO:0007669"/>
    <property type="project" value="UniProtKB-KW"/>
</dbReference>
<dbReference type="Pfam" id="PF05426">
    <property type="entry name" value="Alginate_lyase"/>
    <property type="match status" value="1"/>
</dbReference>
<gene>
    <name evidence="6" type="ORF">OE88DRAFT_1656299</name>
</gene>
<evidence type="ECO:0000256" key="1">
    <source>
        <dbReference type="ARBA" id="ARBA00022729"/>
    </source>
</evidence>
<protein>
    <submittedName>
        <fullName evidence="6">Chondroitin AC/alginate lyase</fullName>
    </submittedName>
</protein>
<evidence type="ECO:0000256" key="3">
    <source>
        <dbReference type="SAM" id="MobiDB-lite"/>
    </source>
</evidence>
<evidence type="ECO:0000259" key="5">
    <source>
        <dbReference type="Pfam" id="PF05426"/>
    </source>
</evidence>
<organism evidence="6 7">
    <name type="scientific">Heliocybe sulcata</name>
    <dbReference type="NCBI Taxonomy" id="5364"/>
    <lineage>
        <taxon>Eukaryota</taxon>
        <taxon>Fungi</taxon>
        <taxon>Dikarya</taxon>
        <taxon>Basidiomycota</taxon>
        <taxon>Agaricomycotina</taxon>
        <taxon>Agaricomycetes</taxon>
        <taxon>Gloeophyllales</taxon>
        <taxon>Gloeophyllaceae</taxon>
        <taxon>Heliocybe</taxon>
    </lineage>
</organism>
<dbReference type="InterPro" id="IPR008929">
    <property type="entry name" value="Chondroitin_lyas"/>
</dbReference>
<dbReference type="Gene3D" id="1.50.10.100">
    <property type="entry name" value="Chondroitin AC/alginate lyase"/>
    <property type="match status" value="1"/>
</dbReference>
<accession>A0A5C3N9V7</accession>
<evidence type="ECO:0000256" key="2">
    <source>
        <dbReference type="ARBA" id="ARBA00023239"/>
    </source>
</evidence>
<dbReference type="Proteomes" id="UP000305948">
    <property type="component" value="Unassembled WGS sequence"/>
</dbReference>
<dbReference type="SUPFAM" id="SSF48230">
    <property type="entry name" value="Chondroitin AC/alginate lyase"/>
    <property type="match status" value="1"/>
</dbReference>